<dbReference type="Proteomes" id="UP000192434">
    <property type="component" value="Unassembled WGS sequence"/>
</dbReference>
<accession>A0A1X0IKH3</accession>
<name>A0A1X0IKH3_9MYCO</name>
<dbReference type="AlphaFoldDB" id="A0A1X0IKH3"/>
<dbReference type="RefSeq" id="WP_083020065.1">
    <property type="nucleotide sequence ID" value="NZ_MVII01000054.1"/>
</dbReference>
<dbReference type="EMBL" id="MVII01000054">
    <property type="protein sequence ID" value="ORB47881.1"/>
    <property type="molecule type" value="Genomic_DNA"/>
</dbReference>
<gene>
    <name evidence="1" type="ORF">BST43_25520</name>
</gene>
<proteinExistence type="predicted"/>
<evidence type="ECO:0000313" key="1">
    <source>
        <dbReference type="EMBL" id="ORB47881.1"/>
    </source>
</evidence>
<sequence>MTDINTTTASEMTELCVAEWLDVYYKPERLNRERGTRDRLADLRISGSAIISRHDSVSCHVEKLGVR</sequence>
<organism evidence="1 2">
    <name type="scientific">Mycobacteroides saopaulense</name>
    <dbReference type="NCBI Taxonomy" id="1578165"/>
    <lineage>
        <taxon>Bacteria</taxon>
        <taxon>Bacillati</taxon>
        <taxon>Actinomycetota</taxon>
        <taxon>Actinomycetes</taxon>
        <taxon>Mycobacteriales</taxon>
        <taxon>Mycobacteriaceae</taxon>
        <taxon>Mycobacteroides</taxon>
    </lineage>
</organism>
<reference evidence="1 2" key="1">
    <citation type="submission" date="2016-12" db="EMBL/GenBank/DDBJ databases">
        <title>The new phylogeny of genus Mycobacterium.</title>
        <authorList>
            <person name="Tortoli E."/>
            <person name="Trovato A."/>
            <person name="Cirillo D.M."/>
        </authorList>
    </citation>
    <scope>NUCLEOTIDE SEQUENCE [LARGE SCALE GENOMIC DNA]</scope>
    <source>
        <strain evidence="1 2">CCUG 66554</strain>
    </source>
</reference>
<protein>
    <submittedName>
        <fullName evidence="1">Uncharacterized protein</fullName>
    </submittedName>
</protein>
<evidence type="ECO:0000313" key="2">
    <source>
        <dbReference type="Proteomes" id="UP000192434"/>
    </source>
</evidence>
<comment type="caution">
    <text evidence="1">The sequence shown here is derived from an EMBL/GenBank/DDBJ whole genome shotgun (WGS) entry which is preliminary data.</text>
</comment>